<evidence type="ECO:0000256" key="1">
    <source>
        <dbReference type="SAM" id="MobiDB-lite"/>
    </source>
</evidence>
<keyword evidence="2" id="KW-0732">Signal</keyword>
<gene>
    <name evidence="3" type="primary">Necator_chrI.g3517</name>
    <name evidence="3" type="ORF">RB195_007388</name>
</gene>
<proteinExistence type="predicted"/>
<evidence type="ECO:0000256" key="2">
    <source>
        <dbReference type="SAM" id="SignalP"/>
    </source>
</evidence>
<organism evidence="3 4">
    <name type="scientific">Necator americanus</name>
    <name type="common">Human hookworm</name>
    <dbReference type="NCBI Taxonomy" id="51031"/>
    <lineage>
        <taxon>Eukaryota</taxon>
        <taxon>Metazoa</taxon>
        <taxon>Ecdysozoa</taxon>
        <taxon>Nematoda</taxon>
        <taxon>Chromadorea</taxon>
        <taxon>Rhabditida</taxon>
        <taxon>Rhabditina</taxon>
        <taxon>Rhabditomorpha</taxon>
        <taxon>Strongyloidea</taxon>
        <taxon>Ancylostomatidae</taxon>
        <taxon>Bunostominae</taxon>
        <taxon>Necator</taxon>
    </lineage>
</organism>
<feature type="chain" id="PRO_5045124254" evidence="2">
    <location>
        <begin position="22"/>
        <end position="164"/>
    </location>
</feature>
<comment type="caution">
    <text evidence="3">The sequence shown here is derived from an EMBL/GenBank/DDBJ whole genome shotgun (WGS) entry which is preliminary data.</text>
</comment>
<protein>
    <submittedName>
        <fullName evidence="3">Uncharacterized protein</fullName>
    </submittedName>
</protein>
<dbReference type="Proteomes" id="UP001303046">
    <property type="component" value="Unassembled WGS sequence"/>
</dbReference>
<accession>A0ABR1BY97</accession>
<evidence type="ECO:0000313" key="3">
    <source>
        <dbReference type="EMBL" id="KAK6730885.1"/>
    </source>
</evidence>
<keyword evidence="4" id="KW-1185">Reference proteome</keyword>
<sequence length="164" mass="18242">MAAAAAVGIHLLLLDLHLIFLSPPPPVGPPGGAVGGRSTSRVQKVSALREIGSNRRPLNSYEGQRKRIGNQRTEEERDTAKKKKKKKKKGKKRVCDPAPQRKKEALHSKGLREGVRKSSSAHWARPLHSPTDGNMDDVRRHRQTSSDDDDDDDDNVDELDKYNP</sequence>
<feature type="compositionally biased region" description="Basic and acidic residues" evidence="1">
    <location>
        <begin position="93"/>
        <end position="116"/>
    </location>
</feature>
<feature type="compositionally biased region" description="Acidic residues" evidence="1">
    <location>
        <begin position="146"/>
        <end position="157"/>
    </location>
</feature>
<evidence type="ECO:0000313" key="4">
    <source>
        <dbReference type="Proteomes" id="UP001303046"/>
    </source>
</evidence>
<dbReference type="EMBL" id="JAVFWL010000001">
    <property type="protein sequence ID" value="KAK6730885.1"/>
    <property type="molecule type" value="Genomic_DNA"/>
</dbReference>
<name>A0ABR1BY97_NECAM</name>
<feature type="signal peptide" evidence="2">
    <location>
        <begin position="1"/>
        <end position="21"/>
    </location>
</feature>
<feature type="region of interest" description="Disordered" evidence="1">
    <location>
        <begin position="23"/>
        <end position="164"/>
    </location>
</feature>
<reference evidence="3 4" key="1">
    <citation type="submission" date="2023-08" db="EMBL/GenBank/DDBJ databases">
        <title>A Necator americanus chromosomal reference genome.</title>
        <authorList>
            <person name="Ilik V."/>
            <person name="Petrzelkova K.J."/>
            <person name="Pardy F."/>
            <person name="Fuh T."/>
            <person name="Niatou-Singa F.S."/>
            <person name="Gouil Q."/>
            <person name="Baker L."/>
            <person name="Ritchie M.E."/>
            <person name="Jex A.R."/>
            <person name="Gazzola D."/>
            <person name="Li H."/>
            <person name="Toshio Fujiwara R."/>
            <person name="Zhan B."/>
            <person name="Aroian R.V."/>
            <person name="Pafco B."/>
            <person name="Schwarz E.M."/>
        </authorList>
    </citation>
    <scope>NUCLEOTIDE SEQUENCE [LARGE SCALE GENOMIC DNA]</scope>
    <source>
        <strain evidence="3 4">Aroian</strain>
        <tissue evidence="3">Whole animal</tissue>
    </source>
</reference>
<feature type="compositionally biased region" description="Basic residues" evidence="1">
    <location>
        <begin position="80"/>
        <end position="92"/>
    </location>
</feature>